<keyword evidence="2" id="KW-1185">Reference proteome</keyword>
<evidence type="ECO:0000313" key="2">
    <source>
        <dbReference type="Proteomes" id="UP001057402"/>
    </source>
</evidence>
<dbReference type="EMBL" id="CM042886">
    <property type="protein sequence ID" value="KAI4339948.1"/>
    <property type="molecule type" value="Genomic_DNA"/>
</dbReference>
<proteinExistence type="predicted"/>
<reference evidence="2" key="1">
    <citation type="journal article" date="2023" name="Front. Plant Sci.">
        <title>Chromosomal-level genome assembly of Melastoma candidum provides insights into trichome evolution.</title>
        <authorList>
            <person name="Zhong Y."/>
            <person name="Wu W."/>
            <person name="Sun C."/>
            <person name="Zou P."/>
            <person name="Liu Y."/>
            <person name="Dai S."/>
            <person name="Zhou R."/>
        </authorList>
    </citation>
    <scope>NUCLEOTIDE SEQUENCE [LARGE SCALE GENOMIC DNA]</scope>
</reference>
<organism evidence="1 2">
    <name type="scientific">Melastoma candidum</name>
    <dbReference type="NCBI Taxonomy" id="119954"/>
    <lineage>
        <taxon>Eukaryota</taxon>
        <taxon>Viridiplantae</taxon>
        <taxon>Streptophyta</taxon>
        <taxon>Embryophyta</taxon>
        <taxon>Tracheophyta</taxon>
        <taxon>Spermatophyta</taxon>
        <taxon>Magnoliopsida</taxon>
        <taxon>eudicotyledons</taxon>
        <taxon>Gunneridae</taxon>
        <taxon>Pentapetalae</taxon>
        <taxon>rosids</taxon>
        <taxon>malvids</taxon>
        <taxon>Myrtales</taxon>
        <taxon>Melastomataceae</taxon>
        <taxon>Melastomatoideae</taxon>
        <taxon>Melastomateae</taxon>
        <taxon>Melastoma</taxon>
    </lineage>
</organism>
<gene>
    <name evidence="1" type="ORF">MLD38_024830</name>
</gene>
<name>A0ACB9NUU4_9MYRT</name>
<sequence length="533" mass="56660">MPAPLADSSPSAKTAALPSPWASVVRGPDHDPAPPPPPPDPSPSPVPELTPPRSPELPPGDDPRGSDDNVGPDRGSKPAWKALPNGVVEGSGIKHVDGSTVGAAGGGGGAVMGDDVTWPALSESTRAPSKSLSSDSLASSSKALAEGPSSASQAAVLPNSPLKRATNNNGSPRTTQNNTNPQFRKSSRRNDVGAARNSGTEINSSAGNNSGAYWQPPSGFSHTQLAPSMPPSFPAFPVPPNGFVNMVPPIMDFLNRDPPYRGVGWDSRSAGVFSHLPTGDDNANSSRRGNFGPRGGNPQNNNNRNRCDRGRGNPSERRDVRPQQQQRGAPRGYRGPPSPTLRAPVYVAPQPMRPPFGPPIGFTDMAPPFYYHAFPVDPYRSPPYMAPPPTEIMIPMPGTPLPALLVKQIDYYFSDDNLVKDDYLKSNMDDQGWVPIRLIAGFPRVKTLTDNTQLILECLGDSTIVEVKDDKIRRRGEWMKWVRFAAPGSLQPGSPSSAVANRDEQSLATSLQNVTLEGKSTQGDAAEIVSNAP</sequence>
<evidence type="ECO:0000313" key="1">
    <source>
        <dbReference type="EMBL" id="KAI4339948.1"/>
    </source>
</evidence>
<dbReference type="Proteomes" id="UP001057402">
    <property type="component" value="Chromosome 7"/>
</dbReference>
<protein>
    <submittedName>
        <fullName evidence="1">Uncharacterized protein</fullName>
    </submittedName>
</protein>
<comment type="caution">
    <text evidence="1">The sequence shown here is derived from an EMBL/GenBank/DDBJ whole genome shotgun (WGS) entry which is preliminary data.</text>
</comment>
<accession>A0ACB9NUU4</accession>